<dbReference type="Proteomes" id="UP000520767">
    <property type="component" value="Unassembled WGS sequence"/>
</dbReference>
<dbReference type="GO" id="GO:0016740">
    <property type="term" value="F:transferase activity"/>
    <property type="evidence" value="ECO:0007669"/>
    <property type="project" value="UniProtKB-KW"/>
</dbReference>
<organism evidence="3 4">
    <name type="scientific">Actinophytocola algeriensis</name>
    <dbReference type="NCBI Taxonomy" id="1768010"/>
    <lineage>
        <taxon>Bacteria</taxon>
        <taxon>Bacillati</taxon>
        <taxon>Actinomycetota</taxon>
        <taxon>Actinomycetes</taxon>
        <taxon>Pseudonocardiales</taxon>
        <taxon>Pseudonocardiaceae</taxon>
    </lineage>
</organism>
<dbReference type="InterPro" id="IPR052366">
    <property type="entry name" value="GTP_Pyrophosphokinase"/>
</dbReference>
<keyword evidence="4" id="KW-1185">Reference proteome</keyword>
<keyword evidence="3" id="KW-0808">Transferase</keyword>
<dbReference type="AlphaFoldDB" id="A0A7W7Q5C0"/>
<accession>A0A7W7Q5C0</accession>
<dbReference type="SUPFAM" id="SSF81301">
    <property type="entry name" value="Nucleotidyltransferase"/>
    <property type="match status" value="1"/>
</dbReference>
<reference evidence="3 4" key="1">
    <citation type="submission" date="2020-08" db="EMBL/GenBank/DDBJ databases">
        <title>Genomic Encyclopedia of Type Strains, Phase III (KMG-III): the genomes of soil and plant-associated and newly described type strains.</title>
        <authorList>
            <person name="Whitman W."/>
        </authorList>
    </citation>
    <scope>NUCLEOTIDE SEQUENCE [LARGE SCALE GENOMIC DNA]</scope>
    <source>
        <strain evidence="3 4">CECT 8960</strain>
    </source>
</reference>
<feature type="region of interest" description="Disordered" evidence="1">
    <location>
        <begin position="163"/>
        <end position="193"/>
    </location>
</feature>
<dbReference type="PANTHER" id="PTHR47837:SF1">
    <property type="entry name" value="GTP PYROPHOSPHOKINASE YJBM"/>
    <property type="match status" value="1"/>
</dbReference>
<dbReference type="CDD" id="cd05399">
    <property type="entry name" value="NT_Rel-Spo_like"/>
    <property type="match status" value="1"/>
</dbReference>
<dbReference type="Gene3D" id="3.30.460.10">
    <property type="entry name" value="Beta Polymerase, domain 2"/>
    <property type="match status" value="1"/>
</dbReference>
<dbReference type="InterPro" id="IPR043519">
    <property type="entry name" value="NT_sf"/>
</dbReference>
<dbReference type="Pfam" id="PF04607">
    <property type="entry name" value="RelA_SpoT"/>
    <property type="match status" value="1"/>
</dbReference>
<dbReference type="SMART" id="SM00954">
    <property type="entry name" value="RelA_SpoT"/>
    <property type="match status" value="1"/>
</dbReference>
<gene>
    <name evidence="3" type="ORF">FHR82_003590</name>
</gene>
<evidence type="ECO:0000313" key="4">
    <source>
        <dbReference type="Proteomes" id="UP000520767"/>
    </source>
</evidence>
<feature type="domain" description="RelA/SpoT" evidence="2">
    <location>
        <begin position="59"/>
        <end position="171"/>
    </location>
</feature>
<evidence type="ECO:0000256" key="1">
    <source>
        <dbReference type="SAM" id="MobiDB-lite"/>
    </source>
</evidence>
<dbReference type="EMBL" id="JACHJQ010000003">
    <property type="protein sequence ID" value="MBB4907370.1"/>
    <property type="molecule type" value="Genomic_DNA"/>
</dbReference>
<sequence>MDADWSKSRISRLGKALISTNPPPVDRLHELHELLIVYDEALDAAVARIREDMNVQLTSRLKNTGTILEKLRRTGGGSLPNVQDLAGIRMVLDCDLTEQMRFARRVESLFAAESRPPKIVDRRVEGLRGYRAVHVIVTVAGRPVEVQIRTRLQHQWANLSRNSRTSRVVESATASRQTNGPCSSTSALSDSSVMTRAPRESLLTRLAVAGVS</sequence>
<dbReference type="RefSeq" id="WP_184811454.1">
    <property type="nucleotide sequence ID" value="NZ_JACHJQ010000003.1"/>
</dbReference>
<dbReference type="PANTHER" id="PTHR47837">
    <property type="entry name" value="GTP PYROPHOSPHOKINASE YJBM"/>
    <property type="match status" value="1"/>
</dbReference>
<evidence type="ECO:0000313" key="3">
    <source>
        <dbReference type="EMBL" id="MBB4907370.1"/>
    </source>
</evidence>
<name>A0A7W7Q5C0_9PSEU</name>
<dbReference type="GO" id="GO:0015969">
    <property type="term" value="P:guanosine tetraphosphate metabolic process"/>
    <property type="evidence" value="ECO:0007669"/>
    <property type="project" value="InterPro"/>
</dbReference>
<protein>
    <submittedName>
        <fullName evidence="3">PpGpp synthetase/RelA/SpoT-type nucleotidyltransferase</fullName>
    </submittedName>
</protein>
<dbReference type="InterPro" id="IPR007685">
    <property type="entry name" value="RelA_SpoT"/>
</dbReference>
<proteinExistence type="predicted"/>
<comment type="caution">
    <text evidence="3">The sequence shown here is derived from an EMBL/GenBank/DDBJ whole genome shotgun (WGS) entry which is preliminary data.</text>
</comment>
<evidence type="ECO:0000259" key="2">
    <source>
        <dbReference type="SMART" id="SM00954"/>
    </source>
</evidence>